<name>A0A0A9FZ19_ARUDO</name>
<reference evidence="1" key="2">
    <citation type="journal article" date="2015" name="Data Brief">
        <title>Shoot transcriptome of the giant reed, Arundo donax.</title>
        <authorList>
            <person name="Barrero R.A."/>
            <person name="Guerrero F.D."/>
            <person name="Moolhuijzen P."/>
            <person name="Goolsby J.A."/>
            <person name="Tidwell J."/>
            <person name="Bellgard S.E."/>
            <person name="Bellgard M.I."/>
        </authorList>
    </citation>
    <scope>NUCLEOTIDE SEQUENCE</scope>
    <source>
        <tissue evidence="1">Shoot tissue taken approximately 20 cm above the soil surface</tissue>
    </source>
</reference>
<dbReference type="AlphaFoldDB" id="A0A0A9FZ19"/>
<organism evidence="1">
    <name type="scientific">Arundo donax</name>
    <name type="common">Giant reed</name>
    <name type="synonym">Donax arundinaceus</name>
    <dbReference type="NCBI Taxonomy" id="35708"/>
    <lineage>
        <taxon>Eukaryota</taxon>
        <taxon>Viridiplantae</taxon>
        <taxon>Streptophyta</taxon>
        <taxon>Embryophyta</taxon>
        <taxon>Tracheophyta</taxon>
        <taxon>Spermatophyta</taxon>
        <taxon>Magnoliopsida</taxon>
        <taxon>Liliopsida</taxon>
        <taxon>Poales</taxon>
        <taxon>Poaceae</taxon>
        <taxon>PACMAD clade</taxon>
        <taxon>Arundinoideae</taxon>
        <taxon>Arundineae</taxon>
        <taxon>Arundo</taxon>
    </lineage>
</organism>
<protein>
    <submittedName>
        <fullName evidence="1">Uncharacterized protein</fullName>
    </submittedName>
</protein>
<accession>A0A0A9FZ19</accession>
<dbReference type="EMBL" id="GBRH01179821">
    <property type="protein sequence ID" value="JAE18075.1"/>
    <property type="molecule type" value="Transcribed_RNA"/>
</dbReference>
<evidence type="ECO:0000313" key="1">
    <source>
        <dbReference type="EMBL" id="JAE18075.1"/>
    </source>
</evidence>
<proteinExistence type="predicted"/>
<reference evidence="1" key="1">
    <citation type="submission" date="2014-09" db="EMBL/GenBank/DDBJ databases">
        <authorList>
            <person name="Magalhaes I.L.F."/>
            <person name="Oliveira U."/>
            <person name="Santos F.R."/>
            <person name="Vidigal T.H.D.A."/>
            <person name="Brescovit A.D."/>
            <person name="Santos A.J."/>
        </authorList>
    </citation>
    <scope>NUCLEOTIDE SEQUENCE</scope>
    <source>
        <tissue evidence="1">Shoot tissue taken approximately 20 cm above the soil surface</tissue>
    </source>
</reference>
<sequence length="37" mass="4169">MMPAVFIYPEDFAFHSTGTLIIFSRNSKPAVECFMGL</sequence>